<gene>
    <name evidence="1" type="ORF">SDC9_92689</name>
</gene>
<organism evidence="1">
    <name type="scientific">bioreactor metagenome</name>
    <dbReference type="NCBI Taxonomy" id="1076179"/>
    <lineage>
        <taxon>unclassified sequences</taxon>
        <taxon>metagenomes</taxon>
        <taxon>ecological metagenomes</taxon>
    </lineage>
</organism>
<dbReference type="AlphaFoldDB" id="A0A644ZYH2"/>
<reference evidence="1" key="1">
    <citation type="submission" date="2019-08" db="EMBL/GenBank/DDBJ databases">
        <authorList>
            <person name="Kucharzyk K."/>
            <person name="Murdoch R.W."/>
            <person name="Higgins S."/>
            <person name="Loffler F."/>
        </authorList>
    </citation>
    <scope>NUCLEOTIDE SEQUENCE</scope>
</reference>
<dbReference type="EMBL" id="VSSQ01011099">
    <property type="protein sequence ID" value="MPM45995.1"/>
    <property type="molecule type" value="Genomic_DNA"/>
</dbReference>
<accession>A0A644ZYH2</accession>
<name>A0A644ZYH2_9ZZZZ</name>
<protein>
    <submittedName>
        <fullName evidence="1">Uncharacterized protein</fullName>
    </submittedName>
</protein>
<evidence type="ECO:0000313" key="1">
    <source>
        <dbReference type="EMBL" id="MPM45995.1"/>
    </source>
</evidence>
<sequence length="126" mass="13275">MRIGAHVLFGFQRAQQPVQGGLGEPRALVQLLQRPAHALVHHAQNLQGTLYGANFGTHGVVPFSAKAQARAERSTAAVRDGTSAHAVETVKYTAIILSSVNPANHLAIAGLPVAKIAPQTFFALLP</sequence>
<comment type="caution">
    <text evidence="1">The sequence shown here is derived from an EMBL/GenBank/DDBJ whole genome shotgun (WGS) entry which is preliminary data.</text>
</comment>
<proteinExistence type="predicted"/>